<organism evidence="2 3">
    <name type="scientific">Ceratobasidium theobromae</name>
    <dbReference type="NCBI Taxonomy" id="1582974"/>
    <lineage>
        <taxon>Eukaryota</taxon>
        <taxon>Fungi</taxon>
        <taxon>Dikarya</taxon>
        <taxon>Basidiomycota</taxon>
        <taxon>Agaricomycotina</taxon>
        <taxon>Agaricomycetes</taxon>
        <taxon>Cantharellales</taxon>
        <taxon>Ceratobasidiaceae</taxon>
        <taxon>Ceratobasidium</taxon>
    </lineage>
</organism>
<accession>A0A5N5QIM6</accession>
<feature type="compositionally biased region" description="Basic residues" evidence="1">
    <location>
        <begin position="1"/>
        <end position="11"/>
    </location>
</feature>
<dbReference type="OrthoDB" id="3258139at2759"/>
<feature type="compositionally biased region" description="Low complexity" evidence="1">
    <location>
        <begin position="53"/>
        <end position="65"/>
    </location>
</feature>
<keyword evidence="3" id="KW-1185">Reference proteome</keyword>
<gene>
    <name evidence="2" type="ORF">CTheo_5398</name>
</gene>
<evidence type="ECO:0000313" key="2">
    <source>
        <dbReference type="EMBL" id="KAB5591147.1"/>
    </source>
</evidence>
<feature type="compositionally biased region" description="Acidic residues" evidence="1">
    <location>
        <begin position="35"/>
        <end position="45"/>
    </location>
</feature>
<evidence type="ECO:0000256" key="1">
    <source>
        <dbReference type="SAM" id="MobiDB-lite"/>
    </source>
</evidence>
<feature type="region of interest" description="Disordered" evidence="1">
    <location>
        <begin position="1"/>
        <end position="161"/>
    </location>
</feature>
<protein>
    <submittedName>
        <fullName evidence="2">Uncharacterized protein</fullName>
    </submittedName>
</protein>
<feature type="compositionally biased region" description="Basic residues" evidence="1">
    <location>
        <begin position="183"/>
        <end position="199"/>
    </location>
</feature>
<evidence type="ECO:0000313" key="3">
    <source>
        <dbReference type="Proteomes" id="UP000383932"/>
    </source>
</evidence>
<dbReference type="EMBL" id="SSOP01000120">
    <property type="protein sequence ID" value="KAB5591147.1"/>
    <property type="molecule type" value="Genomic_DNA"/>
</dbReference>
<dbReference type="AlphaFoldDB" id="A0A5N5QIM6"/>
<sequence length="272" mass="29596">MARPTTARKQKTFPALDAPIPEPAAVVPDSHSDQDTSDDDSDTPEAETLSGGRAAANARENALARYQQRLKEKRAAKNKAQEEFIQSTKSKVAVSEQEPDVTGSESEDELEDNSGAHVDKNPRDSFLESRMARAMQDAANEDDSGFSEDGANSPITPVPVSSVRLPDSIFAAAAAAHGSIERKRAKKASSKVQTKKRRIREAPAEQMINGRIIRVITPLDAPPPVSPHSSHKRNRSTKGGAAFRQKWKKLDALRAQIRSRSGPPRNFATTVQ</sequence>
<name>A0A5N5QIM6_9AGAM</name>
<feature type="region of interest" description="Disordered" evidence="1">
    <location>
        <begin position="177"/>
        <end position="199"/>
    </location>
</feature>
<feature type="region of interest" description="Disordered" evidence="1">
    <location>
        <begin position="218"/>
        <end position="245"/>
    </location>
</feature>
<dbReference type="Proteomes" id="UP000383932">
    <property type="component" value="Unassembled WGS sequence"/>
</dbReference>
<feature type="compositionally biased region" description="Basic and acidic residues" evidence="1">
    <location>
        <begin position="117"/>
        <end position="131"/>
    </location>
</feature>
<comment type="caution">
    <text evidence="2">The sequence shown here is derived from an EMBL/GenBank/DDBJ whole genome shotgun (WGS) entry which is preliminary data.</text>
</comment>
<proteinExistence type="predicted"/>
<reference evidence="2 3" key="1">
    <citation type="journal article" date="2019" name="Fungal Biol. Biotechnol.">
        <title>Draft genome sequence of fastidious pathogen Ceratobasidium theobromae, which causes vascular-streak dieback in Theobroma cacao.</title>
        <authorList>
            <person name="Ali S.S."/>
            <person name="Asman A."/>
            <person name="Shao J."/>
            <person name="Firmansyah A.P."/>
            <person name="Susilo A.W."/>
            <person name="Rosmana A."/>
            <person name="McMahon P."/>
            <person name="Junaid M."/>
            <person name="Guest D."/>
            <person name="Kheng T.Y."/>
            <person name="Meinhardt L.W."/>
            <person name="Bailey B.A."/>
        </authorList>
    </citation>
    <scope>NUCLEOTIDE SEQUENCE [LARGE SCALE GENOMIC DNA]</scope>
    <source>
        <strain evidence="2 3">CT2</strain>
    </source>
</reference>
<feature type="compositionally biased region" description="Basic and acidic residues" evidence="1">
    <location>
        <begin position="69"/>
        <end position="82"/>
    </location>
</feature>